<dbReference type="GeneID" id="12984557"/>
<protein>
    <submittedName>
        <fullName evidence="1">Uncharacterized protein</fullName>
    </submittedName>
</protein>
<gene>
    <name evidence="1" type="ORF">MGG_16190</name>
</gene>
<proteinExistence type="predicted"/>
<dbReference type="HOGENOM" id="CLU_1896635_0_0_1"/>
<dbReference type="RefSeq" id="XP_003709572.1">
    <property type="nucleotide sequence ID" value="XM_003709524.1"/>
</dbReference>
<accession>G4MMI2</accession>
<keyword evidence="2" id="KW-1185">Reference proteome</keyword>
<dbReference type="EMBL" id="CM001231">
    <property type="protein sequence ID" value="EHA56960.1"/>
    <property type="molecule type" value="Genomic_DNA"/>
</dbReference>
<organism evidence="1 2">
    <name type="scientific">Pyricularia oryzae (strain 70-15 / ATCC MYA-4617 / FGSC 8958)</name>
    <name type="common">Rice blast fungus</name>
    <name type="synonym">Magnaporthe oryzae</name>
    <dbReference type="NCBI Taxonomy" id="242507"/>
    <lineage>
        <taxon>Eukaryota</taxon>
        <taxon>Fungi</taxon>
        <taxon>Dikarya</taxon>
        <taxon>Ascomycota</taxon>
        <taxon>Pezizomycotina</taxon>
        <taxon>Sordariomycetes</taxon>
        <taxon>Sordariomycetidae</taxon>
        <taxon>Magnaporthales</taxon>
        <taxon>Pyriculariaceae</taxon>
        <taxon>Pyricularia</taxon>
    </lineage>
</organism>
<dbReference type="KEGG" id="mgr:MGG_16190"/>
<dbReference type="VEuPathDB" id="FungiDB:MGG_16190"/>
<dbReference type="AlphaFoldDB" id="G4MMI2"/>
<sequence>MSSKAGGFGHQLKVSYRSFNRHAACHTQLVGKKSGNIKVGVPYNEAAKAARYMAGQLLSCVIWLVVGVRHDWKTSEIFPEQASQLAKQEIVDSHKEKSQWDFEQFTQAQRLSNGQLIMIHRWLQHPVSDRSDPI</sequence>
<dbReference type="SMR" id="G4MMI2"/>
<dbReference type="OrthoDB" id="10494437at2759"/>
<dbReference type="Proteomes" id="UP000009058">
    <property type="component" value="Chromosome 1"/>
</dbReference>
<evidence type="ECO:0000313" key="1">
    <source>
        <dbReference type="EMBL" id="EHA56960.1"/>
    </source>
</evidence>
<reference key="2">
    <citation type="submission" date="2011-05" db="EMBL/GenBank/DDBJ databases">
        <title>The Genome Sequence of Magnaporthe oryzae 70-15.</title>
        <authorList>
            <consortium name="The Broad Institute Genome Sequencing Platform"/>
            <person name="Ma L.-J."/>
            <person name="Dead R."/>
            <person name="Young S.K."/>
            <person name="Zeng Q."/>
            <person name="Gargeya S."/>
            <person name="Fitzgerald M."/>
            <person name="Haas B."/>
            <person name="Abouelleil A."/>
            <person name="Alvarado L."/>
            <person name="Arachchi H.M."/>
            <person name="Berlin A."/>
            <person name="Brown A."/>
            <person name="Chapman S.B."/>
            <person name="Chen Z."/>
            <person name="Dunbar C."/>
            <person name="Freedman E."/>
            <person name="Gearin G."/>
            <person name="Gellesch M."/>
            <person name="Goldberg J."/>
            <person name="Griggs A."/>
            <person name="Gujja S."/>
            <person name="Heiman D."/>
            <person name="Howarth C."/>
            <person name="Larson L."/>
            <person name="Lui A."/>
            <person name="MacDonald P.J.P."/>
            <person name="Mehta T."/>
            <person name="Montmayeur A."/>
            <person name="Murphy C."/>
            <person name="Neiman D."/>
            <person name="Pearson M."/>
            <person name="Priest M."/>
            <person name="Roberts A."/>
            <person name="Saif S."/>
            <person name="Shea T."/>
            <person name="Shenoy N."/>
            <person name="Sisk P."/>
            <person name="Stolte C."/>
            <person name="Sykes S."/>
            <person name="Yandava C."/>
            <person name="Wortman J."/>
            <person name="Nusbaum C."/>
            <person name="Birren B."/>
        </authorList>
    </citation>
    <scope>NUCLEOTIDE SEQUENCE</scope>
    <source>
        <strain>70-15</strain>
    </source>
</reference>
<dbReference type="InParanoid" id="G4MMI2"/>
<name>G4MMI2_PYRO7</name>
<reference evidence="1 2" key="1">
    <citation type="journal article" date="2005" name="Nature">
        <title>The genome sequence of the rice blast fungus Magnaporthe grisea.</title>
        <authorList>
            <person name="Dean R.A."/>
            <person name="Talbot N.J."/>
            <person name="Ebbole D.J."/>
            <person name="Farman M.L."/>
            <person name="Mitchell T.K."/>
            <person name="Orbach M.J."/>
            <person name="Thon M."/>
            <person name="Kulkarni R."/>
            <person name="Xu J.R."/>
            <person name="Pan H."/>
            <person name="Read N.D."/>
            <person name="Lee Y.H."/>
            <person name="Carbone I."/>
            <person name="Brown D."/>
            <person name="Oh Y.Y."/>
            <person name="Donofrio N."/>
            <person name="Jeong J.S."/>
            <person name="Soanes D.M."/>
            <person name="Djonovic S."/>
            <person name="Kolomiets E."/>
            <person name="Rehmeyer C."/>
            <person name="Li W."/>
            <person name="Harding M."/>
            <person name="Kim S."/>
            <person name="Lebrun M.H."/>
            <person name="Bohnert H."/>
            <person name="Coughlan S."/>
            <person name="Butler J."/>
            <person name="Calvo S."/>
            <person name="Ma L.J."/>
            <person name="Nicol R."/>
            <person name="Purcell S."/>
            <person name="Nusbaum C."/>
            <person name="Galagan J.E."/>
            <person name="Birren B.W."/>
        </authorList>
    </citation>
    <scope>NUCLEOTIDE SEQUENCE [LARGE SCALE GENOMIC DNA]</scope>
    <source>
        <strain evidence="2">70-15 / ATCC MYA-4617 / FGSC 8958</strain>
    </source>
</reference>
<evidence type="ECO:0000313" key="2">
    <source>
        <dbReference type="Proteomes" id="UP000009058"/>
    </source>
</evidence>